<comment type="function">
    <text evidence="5">Decapping enzyme for NAD-capped RNAs: specifically hydrolyzes the nicotinamide adenine dinucleotide (NAD) cap from a subset of RNAs by removing the entire NAD moiety from the 5'-end of an NAD-capped RNA. The NAD-cap is present at the 5'-end of some RNAs and snoRNAs. In contrast to the canonical 5'-end N7 methylguanosine (m7G) cap, the NAD cap promotes mRNA decay. Also acts as a non-canonical decapping enzyme that removes the entire cap structure of m7G capped or incompletely capped RNAs. Has decapping activity toward incomplete 5'-end m7G cap mRNAs such as unmethylated 5'-end-capped RNA (cap0), while it has no activity toward 2'-O-ribose methylated m7G cap (cap1). Also possesses RNA 5'-pyrophosphohydrolase activity by hydrolyzing the 5'-end triphosphate to release pyrophosphates. Stimulates exoribonuclease activity of Rat1, allowing it to degrade RNAs with stable secondary structure more effectively.</text>
</comment>
<comment type="catalytic activity">
    <reaction evidence="4">
        <text>a 5'-end triphospho-ribonucleoside in mRNA + H2O = a 5'-end phospho-ribonucleoside in mRNA + diphosphate + H(+)</text>
        <dbReference type="Rhea" id="RHEA:78683"/>
        <dbReference type="Rhea" id="RHEA-COMP:15692"/>
        <dbReference type="Rhea" id="RHEA-COMP:17164"/>
        <dbReference type="ChEBI" id="CHEBI:15377"/>
        <dbReference type="ChEBI" id="CHEBI:15378"/>
        <dbReference type="ChEBI" id="CHEBI:33019"/>
        <dbReference type="ChEBI" id="CHEBI:138282"/>
        <dbReference type="ChEBI" id="CHEBI:167618"/>
    </reaction>
    <physiologicalReaction direction="left-to-right" evidence="4">
        <dbReference type="Rhea" id="RHEA:78684"/>
    </physiologicalReaction>
</comment>
<keyword evidence="7" id="KW-0479">Metal-binding</keyword>
<dbReference type="GO" id="GO:0110155">
    <property type="term" value="P:NAD-cap decapping"/>
    <property type="evidence" value="ECO:0007669"/>
    <property type="project" value="TreeGrafter"/>
</dbReference>
<dbReference type="GO" id="GO:0034353">
    <property type="term" value="F:mRNA 5'-diphosphatase activity"/>
    <property type="evidence" value="ECO:0007669"/>
    <property type="project" value="TreeGrafter"/>
</dbReference>
<dbReference type="Pfam" id="PF08652">
    <property type="entry name" value="RAI1"/>
    <property type="match status" value="1"/>
</dbReference>
<protein>
    <recommendedName>
        <fullName evidence="7">Decapping nuclease</fullName>
        <ecNumber evidence="7">3.6.1.-</ecNumber>
    </recommendedName>
</protein>
<keyword evidence="7" id="KW-0547">Nucleotide-binding</keyword>
<proteinExistence type="inferred from homology"/>
<dbReference type="InterPro" id="IPR039039">
    <property type="entry name" value="RAI1-like_fam"/>
</dbReference>
<gene>
    <name evidence="9" type="ORF">B9Z65_6339</name>
</gene>
<dbReference type="GO" id="GO:0000166">
    <property type="term" value="F:nucleotide binding"/>
    <property type="evidence" value="ECO:0007669"/>
    <property type="project" value="UniProtKB-KW"/>
</dbReference>
<dbReference type="GO" id="GO:0046872">
    <property type="term" value="F:metal ion binding"/>
    <property type="evidence" value="ECO:0007669"/>
    <property type="project" value="UniProtKB-KW"/>
</dbReference>
<evidence type="ECO:0000256" key="7">
    <source>
        <dbReference type="RuleBase" id="RU367113"/>
    </source>
</evidence>
<dbReference type="InterPro" id="IPR013961">
    <property type="entry name" value="RAI1"/>
</dbReference>
<evidence type="ECO:0000256" key="5">
    <source>
        <dbReference type="ARBA" id="ARBA00046211"/>
    </source>
</evidence>
<organism evidence="9 10">
    <name type="scientific">Elsinoe australis</name>
    <dbReference type="NCBI Taxonomy" id="40998"/>
    <lineage>
        <taxon>Eukaryota</taxon>
        <taxon>Fungi</taxon>
        <taxon>Dikarya</taxon>
        <taxon>Ascomycota</taxon>
        <taxon>Pezizomycotina</taxon>
        <taxon>Dothideomycetes</taxon>
        <taxon>Dothideomycetidae</taxon>
        <taxon>Myriangiales</taxon>
        <taxon>Elsinoaceae</taxon>
        <taxon>Elsinoe</taxon>
    </lineage>
</organism>
<comment type="cofactor">
    <cofactor evidence="1 7">
        <name>a divalent metal cation</name>
        <dbReference type="ChEBI" id="CHEBI:60240"/>
    </cofactor>
</comment>
<comment type="caution">
    <text evidence="9">The sequence shown here is derived from an EMBL/GenBank/DDBJ whole genome shotgun (WGS) entry which is preliminary data.</text>
</comment>
<dbReference type="AlphaFoldDB" id="A0A2P8A8C7"/>
<comment type="catalytic activity">
    <reaction evidence="3">
        <text>a 5'-end (N(7)-methyl 5'-triphosphoguanosine)-ribonucleoside-ribonucleotide in mRNA + H2O = a (N(7)-methyl 5'-triphosphoguanosine)-nucleoside + a 5'-end phospho-ribonucleoside in mRNA + H(+)</text>
        <dbReference type="Rhea" id="RHEA:66928"/>
        <dbReference type="Rhea" id="RHEA-COMP:15692"/>
        <dbReference type="Rhea" id="RHEA-COMP:17313"/>
        <dbReference type="ChEBI" id="CHEBI:15377"/>
        <dbReference type="ChEBI" id="CHEBI:15378"/>
        <dbReference type="ChEBI" id="CHEBI:138282"/>
        <dbReference type="ChEBI" id="CHEBI:172876"/>
        <dbReference type="ChEBI" id="CHEBI:172877"/>
    </reaction>
    <physiologicalReaction direction="left-to-right" evidence="3">
        <dbReference type="Rhea" id="RHEA:66929"/>
    </physiologicalReaction>
</comment>
<dbReference type="Proteomes" id="UP000243723">
    <property type="component" value="Unassembled WGS sequence"/>
</dbReference>
<dbReference type="PANTHER" id="PTHR12395">
    <property type="entry name" value="DOM-3 RELATED"/>
    <property type="match status" value="1"/>
</dbReference>
<evidence type="ECO:0000313" key="9">
    <source>
        <dbReference type="EMBL" id="PSK56715.1"/>
    </source>
</evidence>
<keyword evidence="10" id="KW-1185">Reference proteome</keyword>
<dbReference type="PANTHER" id="PTHR12395:SF9">
    <property type="entry name" value="DECAPPING AND EXORIBONUCLEASE PROTEIN"/>
    <property type="match status" value="1"/>
</dbReference>
<sequence>MQEFRIDYTLDQRIKVNIKRPREIAYFSFDDKHALKPFSLEGLRYYYPALFTIPHAPPPKPIDMGTGYERLIYHDGSAKDEHLDALLDTIQEHEKRQGKPCNVDFITWRGMMTKFVTAPFDKDGWEMYATKFQGTIFIEENFEFKLKRQPAGRELDIGSYYGYKYETLSMLDNPLPEVTREEIEDRVNRTVDTTAQYCSIVETAVGGNSIIIAGEVDGVMGYKPESPDDPPRWVELKTTREPTNDHGHRIFCEKLLKFWAQSFLIGCPTVVVGWRSQDGFLYKNLELETQKIPSQAKSTGHCYWNANVCLTNAAALLNFLKTTIDDGGVYKIYKPAKTDKIFVVPMTQFGNGTGDIIKDSFKDWRLNADFNVTSTGS</sequence>
<name>A0A2P8A8C7_9PEZI</name>
<keyword evidence="7" id="KW-0378">Hydrolase</keyword>
<evidence type="ECO:0000256" key="3">
    <source>
        <dbReference type="ARBA" id="ARBA00044676"/>
    </source>
</evidence>
<evidence type="ECO:0000256" key="1">
    <source>
        <dbReference type="ARBA" id="ARBA00001968"/>
    </source>
</evidence>
<comment type="subcellular location">
    <subcellularLocation>
        <location evidence="7">Nucleus</location>
    </subcellularLocation>
</comment>
<evidence type="ECO:0000259" key="8">
    <source>
        <dbReference type="Pfam" id="PF08652"/>
    </source>
</evidence>
<dbReference type="EC" id="3.6.1.-" evidence="7"/>
<dbReference type="GO" id="GO:0003723">
    <property type="term" value="F:RNA binding"/>
    <property type="evidence" value="ECO:0007669"/>
    <property type="project" value="UniProtKB-KW"/>
</dbReference>
<evidence type="ECO:0000256" key="6">
    <source>
        <dbReference type="ARBA" id="ARBA00048124"/>
    </source>
</evidence>
<dbReference type="EMBL" id="NHZQ01000060">
    <property type="protein sequence ID" value="PSK56715.1"/>
    <property type="molecule type" value="Genomic_DNA"/>
</dbReference>
<evidence type="ECO:0000256" key="2">
    <source>
        <dbReference type="ARBA" id="ARBA00006562"/>
    </source>
</evidence>
<dbReference type="GO" id="GO:0000956">
    <property type="term" value="P:nuclear-transcribed mRNA catabolic process"/>
    <property type="evidence" value="ECO:0007669"/>
    <property type="project" value="TreeGrafter"/>
</dbReference>
<dbReference type="GO" id="GO:0004518">
    <property type="term" value="F:nuclease activity"/>
    <property type="evidence" value="ECO:0007669"/>
    <property type="project" value="UniProtKB-KW"/>
</dbReference>
<feature type="domain" description="RAI1-like" evidence="8">
    <location>
        <begin position="19"/>
        <end position="361"/>
    </location>
</feature>
<comment type="catalytic activity">
    <reaction evidence="6">
        <text>a 5'-end NAD(+)-phospho-ribonucleoside in mRNA + H2O = a 5'-end phospho-ribonucleoside in mRNA + NAD(+) + H(+)</text>
        <dbReference type="Rhea" id="RHEA:60880"/>
        <dbReference type="Rhea" id="RHEA-COMP:15692"/>
        <dbReference type="Rhea" id="RHEA-COMP:15698"/>
        <dbReference type="ChEBI" id="CHEBI:15377"/>
        <dbReference type="ChEBI" id="CHEBI:15378"/>
        <dbReference type="ChEBI" id="CHEBI:57540"/>
        <dbReference type="ChEBI" id="CHEBI:138282"/>
        <dbReference type="ChEBI" id="CHEBI:144029"/>
    </reaction>
    <physiologicalReaction direction="left-to-right" evidence="6">
        <dbReference type="Rhea" id="RHEA:60881"/>
    </physiologicalReaction>
</comment>
<keyword evidence="7" id="KW-0539">Nucleus</keyword>
<keyword evidence="7" id="KW-0540">Nuclease</keyword>
<comment type="similarity">
    <text evidence="2 7">Belongs to the DXO/Dom3Z family.</text>
</comment>
<accession>A0A2P8A8C7</accession>
<reference evidence="9 10" key="1">
    <citation type="submission" date="2017-05" db="EMBL/GenBank/DDBJ databases">
        <title>Draft genome sequence of Elsinoe australis.</title>
        <authorList>
            <person name="Cheng Q."/>
        </authorList>
    </citation>
    <scope>NUCLEOTIDE SEQUENCE [LARGE SCALE GENOMIC DNA]</scope>
    <source>
        <strain evidence="9 10">NL1</strain>
    </source>
</reference>
<dbReference type="GO" id="GO:0005829">
    <property type="term" value="C:cytosol"/>
    <property type="evidence" value="ECO:0007669"/>
    <property type="project" value="TreeGrafter"/>
</dbReference>
<evidence type="ECO:0000256" key="4">
    <source>
        <dbReference type="ARBA" id="ARBA00044692"/>
    </source>
</evidence>
<dbReference type="OrthoDB" id="5853397at2759"/>
<dbReference type="STRING" id="40998.A0A2P8A8C7"/>
<keyword evidence="7" id="KW-0694">RNA-binding</keyword>
<evidence type="ECO:0000313" key="10">
    <source>
        <dbReference type="Proteomes" id="UP000243723"/>
    </source>
</evidence>
<dbReference type="GO" id="GO:0005634">
    <property type="term" value="C:nucleus"/>
    <property type="evidence" value="ECO:0007669"/>
    <property type="project" value="UniProtKB-SubCell"/>
</dbReference>